<comment type="similarity">
    <text evidence="7">Belongs to the TonB-dependent receptor family.</text>
</comment>
<evidence type="ECO:0000256" key="4">
    <source>
        <dbReference type="ARBA" id="ARBA00022692"/>
    </source>
</evidence>
<dbReference type="InterPro" id="IPR023996">
    <property type="entry name" value="TonB-dep_OMP_SusC/RagA"/>
</dbReference>
<evidence type="ECO:0000256" key="7">
    <source>
        <dbReference type="PROSITE-ProRule" id="PRU01360"/>
    </source>
</evidence>
<dbReference type="InterPro" id="IPR037066">
    <property type="entry name" value="Plug_dom_sf"/>
</dbReference>
<dbReference type="SUPFAM" id="SSF49464">
    <property type="entry name" value="Carboxypeptidase regulatory domain-like"/>
    <property type="match status" value="1"/>
</dbReference>
<dbReference type="SUPFAM" id="SSF56935">
    <property type="entry name" value="Porins"/>
    <property type="match status" value="1"/>
</dbReference>
<evidence type="ECO:0000313" key="10">
    <source>
        <dbReference type="Proteomes" id="UP000274046"/>
    </source>
</evidence>
<evidence type="ECO:0000256" key="5">
    <source>
        <dbReference type="ARBA" id="ARBA00023136"/>
    </source>
</evidence>
<comment type="subcellular location">
    <subcellularLocation>
        <location evidence="1 7">Cell outer membrane</location>
        <topology evidence="1 7">Multi-pass membrane protein</topology>
    </subcellularLocation>
</comment>
<evidence type="ECO:0000256" key="2">
    <source>
        <dbReference type="ARBA" id="ARBA00022448"/>
    </source>
</evidence>
<dbReference type="Gene3D" id="2.60.40.1120">
    <property type="entry name" value="Carboxypeptidase-like, regulatory domain"/>
    <property type="match status" value="1"/>
</dbReference>
<proteinExistence type="inferred from homology"/>
<organism evidence="9 10">
    <name type="scientific">Pedobacter jejuensis</name>
    <dbReference type="NCBI Taxonomy" id="1268550"/>
    <lineage>
        <taxon>Bacteria</taxon>
        <taxon>Pseudomonadati</taxon>
        <taxon>Bacteroidota</taxon>
        <taxon>Sphingobacteriia</taxon>
        <taxon>Sphingobacteriales</taxon>
        <taxon>Sphingobacteriaceae</taxon>
        <taxon>Pedobacter</taxon>
    </lineage>
</organism>
<name>A0A3N0BZY5_9SPHI</name>
<keyword evidence="3 7" id="KW-1134">Transmembrane beta strand</keyword>
<dbReference type="NCBIfam" id="TIGR04056">
    <property type="entry name" value="OMP_RagA_SusC"/>
    <property type="match status" value="1"/>
</dbReference>
<dbReference type="InterPro" id="IPR039426">
    <property type="entry name" value="TonB-dep_rcpt-like"/>
</dbReference>
<keyword evidence="5 7" id="KW-0472">Membrane</keyword>
<reference evidence="9 10" key="1">
    <citation type="submission" date="2018-10" db="EMBL/GenBank/DDBJ databases">
        <title>Genome sequencing of Pedobacter jejuensis TNB23.</title>
        <authorList>
            <person name="Cho Y.-J."/>
            <person name="Cho A."/>
            <person name="Kim O.-S."/>
        </authorList>
    </citation>
    <scope>NUCLEOTIDE SEQUENCE [LARGE SCALE GENOMIC DNA]</scope>
    <source>
        <strain evidence="9 10">TNB23</strain>
    </source>
</reference>
<protein>
    <submittedName>
        <fullName evidence="9">SusC/RagA family TonB-linked outer membrane protein</fullName>
    </submittedName>
</protein>
<dbReference type="Gene3D" id="2.170.130.10">
    <property type="entry name" value="TonB-dependent receptor, plug domain"/>
    <property type="match status" value="1"/>
</dbReference>
<gene>
    <name evidence="9" type="ORF">D7004_04385</name>
</gene>
<evidence type="ECO:0000256" key="3">
    <source>
        <dbReference type="ARBA" id="ARBA00022452"/>
    </source>
</evidence>
<evidence type="ECO:0000313" key="9">
    <source>
        <dbReference type="EMBL" id="RNL55554.1"/>
    </source>
</evidence>
<keyword evidence="2 7" id="KW-0813">Transport</keyword>
<evidence type="ECO:0000256" key="1">
    <source>
        <dbReference type="ARBA" id="ARBA00004571"/>
    </source>
</evidence>
<dbReference type="AlphaFoldDB" id="A0A3N0BZY5"/>
<sequence length="1026" mass="112265">MAIKLKLNFIAMRRKLLLISFLMLYLIQGVFAQDRTITGTVVGKDDGLPLPGVTISAKGSKAGTTSGASGTFKLSVPNGVTELSFSFLGYSTQTVSISGSEMKVSMAVDSRQLSDIVVTGVGTATDKRKIGVDVATLSSKNFAKSVVTGSVEQALQGQIAGAVIRTGSGQPGDGASIILRGINTLGSTYPMILVDGVEVSDLNGLDPTLVERVEVVKGAAAGMLYGAQGGNGVIQVFTKKGVRGTAPTINFSSKYSSDQIITGDDLLAKNHHYVTDAQGYILDNNGVRIARGANGKYTEPALLSGATTVNNKPYVEPIFDHLKQAYRTAATYNNNISISGGGEKSDYSINASRLDQQNVMSNKLARTTAGINLGVELFKNFTMRSTSQVVVENENLISGNRFPLLNSYQFIDFTYRDALGNLIVQPKEENQSNSLAENDWHVRRDKSTRFVQSLNLNYKFPKFVELDYKVGLDYYALNNLDYYKNQTSTGQDLYFGTREGSYEQSNTRNTKFNSIGSVFFRTDFEKDFNSKLPITTSTQVSYDVRKEAYNYFNGRGVGLSSYPPYNINVATTKTATGNSNEFLSYGLLFNQSIDWGTLAGISAGVRSDYSSEFGAGGKAFTFPRGTAYFNPSDLLKLSWLPQWKVRAAYGEAGIQPGRYARQVTLDAGTLGDGSYLTLPGTASNPFLRVQTSKEFEAGTDFVLANNNKAWLSRIAITATYWNRESGDVIQAADLSPSTGYVAINDNLMTLKSKGYEFSADATMLQKKNLTWNFGIRFAHSQTMVDKIANGQDVVSGNFALKAGERFGIFYGQVPLSSVDQLRPNGTRYIATTSVGDYELVNGFVTNKATKQVVITGSDDKKNMGDPTPKFTMSFINSFNIYQDLSLSFQFDWNYGNKVYNLTRQWLYRDQLAADFDKEVTINGQTGAFTSYYGSLYNSTNPISWFAEDGSFLRLRDLSLSYNLRNALNIKWAKTVSVTASARNILTITKYKGLDPESSSTGTLDRGVDSFGFPNLKSYQFGVNIGF</sequence>
<dbReference type="Proteomes" id="UP000274046">
    <property type="component" value="Unassembled WGS sequence"/>
</dbReference>
<dbReference type="Gene3D" id="2.40.170.20">
    <property type="entry name" value="TonB-dependent receptor, beta-barrel domain"/>
    <property type="match status" value="1"/>
</dbReference>
<dbReference type="Pfam" id="PF13715">
    <property type="entry name" value="CarbopepD_reg_2"/>
    <property type="match status" value="1"/>
</dbReference>
<evidence type="ECO:0000259" key="8">
    <source>
        <dbReference type="Pfam" id="PF07715"/>
    </source>
</evidence>
<comment type="caution">
    <text evidence="9">The sequence shown here is derived from an EMBL/GenBank/DDBJ whole genome shotgun (WGS) entry which is preliminary data.</text>
</comment>
<dbReference type="EMBL" id="RBEE01000005">
    <property type="protein sequence ID" value="RNL55554.1"/>
    <property type="molecule type" value="Genomic_DNA"/>
</dbReference>
<accession>A0A3N0BZY5</accession>
<keyword evidence="10" id="KW-1185">Reference proteome</keyword>
<dbReference type="Pfam" id="PF07715">
    <property type="entry name" value="Plug"/>
    <property type="match status" value="1"/>
</dbReference>
<dbReference type="PROSITE" id="PS52016">
    <property type="entry name" value="TONB_DEPENDENT_REC_3"/>
    <property type="match status" value="1"/>
</dbReference>
<dbReference type="InterPro" id="IPR012910">
    <property type="entry name" value="Plug_dom"/>
</dbReference>
<dbReference type="GO" id="GO:0009279">
    <property type="term" value="C:cell outer membrane"/>
    <property type="evidence" value="ECO:0007669"/>
    <property type="project" value="UniProtKB-SubCell"/>
</dbReference>
<keyword evidence="6 7" id="KW-0998">Cell outer membrane</keyword>
<dbReference type="InterPro" id="IPR036942">
    <property type="entry name" value="Beta-barrel_TonB_sf"/>
</dbReference>
<evidence type="ECO:0000256" key="6">
    <source>
        <dbReference type="ARBA" id="ARBA00023237"/>
    </source>
</evidence>
<dbReference type="InterPro" id="IPR008969">
    <property type="entry name" value="CarboxyPept-like_regulatory"/>
</dbReference>
<keyword evidence="4 7" id="KW-0812">Transmembrane</keyword>
<feature type="domain" description="TonB-dependent receptor plug" evidence="8">
    <location>
        <begin position="127"/>
        <end position="233"/>
    </location>
</feature>